<evidence type="ECO:0000256" key="5">
    <source>
        <dbReference type="ARBA" id="ARBA00022723"/>
    </source>
</evidence>
<evidence type="ECO:0000256" key="1">
    <source>
        <dbReference type="ARBA" id="ARBA00004123"/>
    </source>
</evidence>
<dbReference type="SMART" id="SM01389">
    <property type="entry name" value="Spt4"/>
    <property type="match status" value="1"/>
</dbReference>
<dbReference type="InterPro" id="IPR038510">
    <property type="entry name" value="Spt4_sf"/>
</dbReference>
<comment type="similarity">
    <text evidence="2">Belongs to the SPT4 family.</text>
</comment>
<dbReference type="SUPFAM" id="SSF63393">
    <property type="entry name" value="RNA polymerase subunits"/>
    <property type="match status" value="1"/>
</dbReference>
<proteinExistence type="inferred from homology"/>
<evidence type="ECO:0000256" key="8">
    <source>
        <dbReference type="ARBA" id="ARBA00023015"/>
    </source>
</evidence>
<organism evidence="16 17">
    <name type="scientific">Ramazzottius varieornatus</name>
    <name type="common">Water bear</name>
    <name type="synonym">Tardigrade</name>
    <dbReference type="NCBI Taxonomy" id="947166"/>
    <lineage>
        <taxon>Eukaryota</taxon>
        <taxon>Metazoa</taxon>
        <taxon>Ecdysozoa</taxon>
        <taxon>Tardigrada</taxon>
        <taxon>Eutardigrada</taxon>
        <taxon>Parachela</taxon>
        <taxon>Hypsibioidea</taxon>
        <taxon>Ramazzottiidae</taxon>
        <taxon>Ramazzottius</taxon>
    </lineage>
</organism>
<dbReference type="AlphaFoldDB" id="A0A1D1V5D7"/>
<feature type="region of interest" description="Disordered" evidence="14">
    <location>
        <begin position="1"/>
        <end position="25"/>
    </location>
</feature>
<dbReference type="STRING" id="947166.A0A1D1V5D7"/>
<dbReference type="InterPro" id="IPR022800">
    <property type="entry name" value="Spt4/RpoE2_Znf"/>
</dbReference>
<dbReference type="FunFam" id="3.30.40.210:FF:000001">
    <property type="entry name" value="Transcription elongation factor SPT4"/>
    <property type="match status" value="1"/>
</dbReference>
<evidence type="ECO:0000256" key="12">
    <source>
        <dbReference type="ARBA" id="ARBA00070621"/>
    </source>
</evidence>
<dbReference type="OrthoDB" id="248751at2759"/>
<keyword evidence="10" id="KW-0804">Transcription</keyword>
<dbReference type="GO" id="GO:0140673">
    <property type="term" value="P:transcription elongation-coupled chromatin remodeling"/>
    <property type="evidence" value="ECO:0007669"/>
    <property type="project" value="InterPro"/>
</dbReference>
<accession>A0A1D1V5D7</accession>
<gene>
    <name evidence="16" type="primary">RvY_08301-1</name>
    <name evidence="16" type="synonym">RvY_08301.1</name>
    <name evidence="16" type="ORF">RvY_08301</name>
</gene>
<keyword evidence="17" id="KW-1185">Reference proteome</keyword>
<evidence type="ECO:0000256" key="7">
    <source>
        <dbReference type="ARBA" id="ARBA00022833"/>
    </source>
</evidence>
<evidence type="ECO:0000256" key="13">
    <source>
        <dbReference type="ARBA" id="ARBA00079864"/>
    </source>
</evidence>
<keyword evidence="9" id="KW-0010">Activator</keyword>
<evidence type="ECO:0000313" key="17">
    <source>
        <dbReference type="Proteomes" id="UP000186922"/>
    </source>
</evidence>
<evidence type="ECO:0000259" key="15">
    <source>
        <dbReference type="SMART" id="SM01389"/>
    </source>
</evidence>
<name>A0A1D1V5D7_RAMVA</name>
<evidence type="ECO:0000313" key="16">
    <source>
        <dbReference type="EMBL" id="GAU96934.1"/>
    </source>
</evidence>
<reference evidence="16 17" key="1">
    <citation type="journal article" date="2016" name="Nat. Commun.">
        <title>Extremotolerant tardigrade genome and improved radiotolerance of human cultured cells by tardigrade-unique protein.</title>
        <authorList>
            <person name="Hashimoto T."/>
            <person name="Horikawa D.D."/>
            <person name="Saito Y."/>
            <person name="Kuwahara H."/>
            <person name="Kozuka-Hata H."/>
            <person name="Shin-I T."/>
            <person name="Minakuchi Y."/>
            <person name="Ohishi K."/>
            <person name="Motoyama A."/>
            <person name="Aizu T."/>
            <person name="Enomoto A."/>
            <person name="Kondo K."/>
            <person name="Tanaka S."/>
            <person name="Hara Y."/>
            <person name="Koshikawa S."/>
            <person name="Sagara H."/>
            <person name="Miura T."/>
            <person name="Yokobori S."/>
            <person name="Miyagawa K."/>
            <person name="Suzuki Y."/>
            <person name="Kubo T."/>
            <person name="Oyama M."/>
            <person name="Kohara Y."/>
            <person name="Fujiyama A."/>
            <person name="Arakawa K."/>
            <person name="Katayama T."/>
            <person name="Toyoda A."/>
            <person name="Kunieda T."/>
        </authorList>
    </citation>
    <scope>NUCLEOTIDE SEQUENCE [LARGE SCALE GENOMIC DNA]</scope>
    <source>
        <strain evidence="16 17">YOKOZUNA-1</strain>
    </source>
</reference>
<dbReference type="EMBL" id="BDGG01000003">
    <property type="protein sequence ID" value="GAU96934.1"/>
    <property type="molecule type" value="Genomic_DNA"/>
</dbReference>
<dbReference type="Gene3D" id="3.30.40.210">
    <property type="match status" value="1"/>
</dbReference>
<dbReference type="InterPro" id="IPR009287">
    <property type="entry name" value="Spt4"/>
</dbReference>
<dbReference type="InterPro" id="IPR029040">
    <property type="entry name" value="RPABC4/Spt4"/>
</dbReference>
<evidence type="ECO:0000256" key="3">
    <source>
        <dbReference type="ARBA" id="ARBA00020182"/>
    </source>
</evidence>
<evidence type="ECO:0000256" key="6">
    <source>
        <dbReference type="ARBA" id="ARBA00022771"/>
    </source>
</evidence>
<dbReference type="GO" id="GO:0008270">
    <property type="term" value="F:zinc ion binding"/>
    <property type="evidence" value="ECO:0007669"/>
    <property type="project" value="UniProtKB-KW"/>
</dbReference>
<keyword evidence="5" id="KW-0479">Metal-binding</keyword>
<comment type="subcellular location">
    <subcellularLocation>
        <location evidence="1">Nucleus</location>
    </subcellularLocation>
</comment>
<sequence length="151" mass="16742">MGVALGVPQHRSRWPEQSEVAGSTTGNQYDAREMAETIPKDLKNLRACLLCSSIKTFDQFLSSGCENCADYLQMKGHQEAVFDYTSANFDGMIAMMSPPQSWVAKWQRIDKFVPGVYAVSVSGSLPADIVRELKSHGIYYKPRDSSQGLGR</sequence>
<dbReference type="GO" id="GO:0000993">
    <property type="term" value="F:RNA polymerase II complex binding"/>
    <property type="evidence" value="ECO:0007669"/>
    <property type="project" value="TreeGrafter"/>
</dbReference>
<keyword evidence="11" id="KW-0539">Nucleus</keyword>
<evidence type="ECO:0000256" key="11">
    <source>
        <dbReference type="ARBA" id="ARBA00023242"/>
    </source>
</evidence>
<keyword evidence="7" id="KW-0862">Zinc</keyword>
<dbReference type="CDD" id="cd07973">
    <property type="entry name" value="Spt4"/>
    <property type="match status" value="1"/>
</dbReference>
<evidence type="ECO:0000256" key="10">
    <source>
        <dbReference type="ARBA" id="ARBA00023163"/>
    </source>
</evidence>
<comment type="caution">
    <text evidence="16">The sequence shown here is derived from an EMBL/GenBank/DDBJ whole genome shotgun (WGS) entry which is preliminary data.</text>
</comment>
<evidence type="ECO:0000256" key="9">
    <source>
        <dbReference type="ARBA" id="ARBA00023159"/>
    </source>
</evidence>
<dbReference type="Pfam" id="PF06093">
    <property type="entry name" value="Spt4"/>
    <property type="match status" value="1"/>
</dbReference>
<evidence type="ECO:0000256" key="4">
    <source>
        <dbReference type="ARBA" id="ARBA00022491"/>
    </source>
</evidence>
<keyword evidence="8" id="KW-0805">Transcription regulation</keyword>
<dbReference type="Proteomes" id="UP000186922">
    <property type="component" value="Unassembled WGS sequence"/>
</dbReference>
<dbReference type="GO" id="GO:0006355">
    <property type="term" value="P:regulation of DNA-templated transcription"/>
    <property type="evidence" value="ECO:0007669"/>
    <property type="project" value="InterPro"/>
</dbReference>
<protein>
    <recommendedName>
        <fullName evidence="3">Transcription elongation factor SPT4</fullName>
    </recommendedName>
    <alternativeName>
        <fullName evidence="13">DRB sensitivity-inducing factor small subunit</fullName>
    </alternativeName>
    <alternativeName>
        <fullName evidence="12">Transcription elongation factor spt4</fullName>
    </alternativeName>
</protein>
<evidence type="ECO:0000256" key="14">
    <source>
        <dbReference type="SAM" id="MobiDB-lite"/>
    </source>
</evidence>
<dbReference type="GO" id="GO:0032044">
    <property type="term" value="C:DSIF complex"/>
    <property type="evidence" value="ECO:0007669"/>
    <property type="project" value="TreeGrafter"/>
</dbReference>
<evidence type="ECO:0000256" key="2">
    <source>
        <dbReference type="ARBA" id="ARBA00010464"/>
    </source>
</evidence>
<keyword evidence="4" id="KW-0678">Repressor</keyword>
<keyword evidence="6" id="KW-0863">Zinc-finger</keyword>
<dbReference type="PANTHER" id="PTHR12882">
    <property type="entry name" value="SUPPRESSOR OF TY 4"/>
    <property type="match status" value="1"/>
</dbReference>
<dbReference type="PANTHER" id="PTHR12882:SF1">
    <property type="entry name" value="TRANSCRIPTION ELONGATION FACTOR SPT4"/>
    <property type="match status" value="1"/>
</dbReference>
<feature type="domain" description="Spt4/RpoE2 zinc finger" evidence="15">
    <location>
        <begin position="45"/>
        <end position="122"/>
    </location>
</feature>